<sequence length="443" mass="49392">MSASFFVNAMQVDFASVLAMEHTWMVRMFKTLEDTGFKGFMAASSSTNKEEMKMEYRLLHDVVAKALCAKAGTFDMVTSEKYDLMVEISASLKVNWAQVLFQVLVAKVNSPNRQSQGFAVQLSVFLEHLVKVDLGESVMLHTQKVLKNKSVHTYIKKNLNVVPAGETSKASGATASEQHSTADGPQSLPKEQEKAAVEKPKKKKEKVTKMVKKQKVAVQQPVEARSQAAQTKSQSETISDGDSCPLARLKKGGAKQNEMETGTDNREVSMEARHESDQPAQKYTTYTGKSVYAPIEIREINWDIRERAECQIQVFNQWRRFHTGYRLSKIPYMKFVEEFAKTENKLFSWAEMEKVGAWLQPESQGDWLFTVGGGRFVQSSPRPEARFLRQPALEGLTRSARTETPQNGDRNKSDQRAAAAGGGAWAAAGGFGGEGRPRESSRV</sequence>
<name>A0A2Z7B827_9LAMI</name>
<feature type="compositionally biased region" description="Basic residues" evidence="1">
    <location>
        <begin position="200"/>
        <end position="215"/>
    </location>
</feature>
<feature type="compositionally biased region" description="Polar residues" evidence="1">
    <location>
        <begin position="168"/>
        <end position="184"/>
    </location>
</feature>
<feature type="region of interest" description="Disordered" evidence="1">
    <location>
        <begin position="166"/>
        <end position="280"/>
    </location>
</feature>
<evidence type="ECO:0000256" key="1">
    <source>
        <dbReference type="SAM" id="MobiDB-lite"/>
    </source>
</evidence>
<dbReference type="Proteomes" id="UP000250235">
    <property type="component" value="Unassembled WGS sequence"/>
</dbReference>
<gene>
    <name evidence="2" type="ORF">F511_20806</name>
</gene>
<feature type="compositionally biased region" description="Basic and acidic residues" evidence="1">
    <location>
        <begin position="263"/>
        <end position="277"/>
    </location>
</feature>
<proteinExistence type="predicted"/>
<accession>A0A2Z7B827</accession>
<feature type="compositionally biased region" description="Polar residues" evidence="1">
    <location>
        <begin position="227"/>
        <end position="240"/>
    </location>
</feature>
<feature type="compositionally biased region" description="Basic and acidic residues" evidence="1">
    <location>
        <begin position="190"/>
        <end position="199"/>
    </location>
</feature>
<keyword evidence="3" id="KW-1185">Reference proteome</keyword>
<feature type="compositionally biased region" description="Gly residues" evidence="1">
    <location>
        <begin position="420"/>
        <end position="434"/>
    </location>
</feature>
<dbReference type="EMBL" id="KV008504">
    <property type="protein sequence ID" value="KZV30176.1"/>
    <property type="molecule type" value="Genomic_DNA"/>
</dbReference>
<feature type="region of interest" description="Disordered" evidence="1">
    <location>
        <begin position="388"/>
        <end position="443"/>
    </location>
</feature>
<dbReference type="AlphaFoldDB" id="A0A2Z7B827"/>
<organism evidence="2 3">
    <name type="scientific">Dorcoceras hygrometricum</name>
    <dbReference type="NCBI Taxonomy" id="472368"/>
    <lineage>
        <taxon>Eukaryota</taxon>
        <taxon>Viridiplantae</taxon>
        <taxon>Streptophyta</taxon>
        <taxon>Embryophyta</taxon>
        <taxon>Tracheophyta</taxon>
        <taxon>Spermatophyta</taxon>
        <taxon>Magnoliopsida</taxon>
        <taxon>eudicotyledons</taxon>
        <taxon>Gunneridae</taxon>
        <taxon>Pentapetalae</taxon>
        <taxon>asterids</taxon>
        <taxon>lamiids</taxon>
        <taxon>Lamiales</taxon>
        <taxon>Gesneriaceae</taxon>
        <taxon>Didymocarpoideae</taxon>
        <taxon>Trichosporeae</taxon>
        <taxon>Loxocarpinae</taxon>
        <taxon>Dorcoceras</taxon>
    </lineage>
</organism>
<evidence type="ECO:0000313" key="3">
    <source>
        <dbReference type="Proteomes" id="UP000250235"/>
    </source>
</evidence>
<protein>
    <submittedName>
        <fullName evidence="2">Uncharacterized protein</fullName>
    </submittedName>
</protein>
<reference evidence="2 3" key="1">
    <citation type="journal article" date="2015" name="Proc. Natl. Acad. Sci. U.S.A.">
        <title>The resurrection genome of Boea hygrometrica: A blueprint for survival of dehydration.</title>
        <authorList>
            <person name="Xiao L."/>
            <person name="Yang G."/>
            <person name="Zhang L."/>
            <person name="Yang X."/>
            <person name="Zhao S."/>
            <person name="Ji Z."/>
            <person name="Zhou Q."/>
            <person name="Hu M."/>
            <person name="Wang Y."/>
            <person name="Chen M."/>
            <person name="Xu Y."/>
            <person name="Jin H."/>
            <person name="Xiao X."/>
            <person name="Hu G."/>
            <person name="Bao F."/>
            <person name="Hu Y."/>
            <person name="Wan P."/>
            <person name="Li L."/>
            <person name="Deng X."/>
            <person name="Kuang T."/>
            <person name="Xiang C."/>
            <person name="Zhu J.K."/>
            <person name="Oliver M.J."/>
            <person name="He Y."/>
        </authorList>
    </citation>
    <scope>NUCLEOTIDE SEQUENCE [LARGE SCALE GENOMIC DNA]</scope>
    <source>
        <strain evidence="3">cv. XS01</strain>
    </source>
</reference>
<evidence type="ECO:0000313" key="2">
    <source>
        <dbReference type="EMBL" id="KZV30176.1"/>
    </source>
</evidence>